<evidence type="ECO:0000313" key="3">
    <source>
        <dbReference type="Proteomes" id="UP000295087"/>
    </source>
</evidence>
<evidence type="ECO:0000256" key="1">
    <source>
        <dbReference type="SAM" id="MobiDB-lite"/>
    </source>
</evidence>
<comment type="caution">
    <text evidence="2">The sequence shown here is derived from an EMBL/GenBank/DDBJ whole genome shotgun (WGS) entry which is preliminary data.</text>
</comment>
<dbReference type="CDD" id="cd00093">
    <property type="entry name" value="HTH_XRE"/>
    <property type="match status" value="1"/>
</dbReference>
<accession>A0A4R6P0U7</accession>
<name>A0A4R6P0U7_NOCIG</name>
<feature type="compositionally biased region" description="Basic residues" evidence="1">
    <location>
        <begin position="143"/>
        <end position="153"/>
    </location>
</feature>
<feature type="region of interest" description="Disordered" evidence="1">
    <location>
        <begin position="130"/>
        <end position="153"/>
    </location>
</feature>
<dbReference type="InterPro" id="IPR010982">
    <property type="entry name" value="Lambda_DNA-bd_dom_sf"/>
</dbReference>
<proteinExistence type="predicted"/>
<evidence type="ECO:0000313" key="2">
    <source>
        <dbReference type="EMBL" id="TDP29902.1"/>
    </source>
</evidence>
<reference evidence="2 3" key="1">
    <citation type="submission" date="2019-03" db="EMBL/GenBank/DDBJ databases">
        <title>Genomic Encyclopedia of Type Strains, Phase IV (KMG-IV): sequencing the most valuable type-strain genomes for metagenomic binning, comparative biology and taxonomic classification.</title>
        <authorList>
            <person name="Goeker M."/>
        </authorList>
    </citation>
    <scope>NUCLEOTIDE SEQUENCE [LARGE SCALE GENOMIC DNA]</scope>
    <source>
        <strain evidence="2 3">DSM 44496</strain>
    </source>
</reference>
<dbReference type="InterPro" id="IPR001387">
    <property type="entry name" value="Cro/C1-type_HTH"/>
</dbReference>
<dbReference type="SUPFAM" id="SSF47413">
    <property type="entry name" value="lambda repressor-like DNA-binding domains"/>
    <property type="match status" value="1"/>
</dbReference>
<organism evidence="2 3">
    <name type="scientific">Nocardia ignorata</name>
    <dbReference type="NCBI Taxonomy" id="145285"/>
    <lineage>
        <taxon>Bacteria</taxon>
        <taxon>Bacillati</taxon>
        <taxon>Actinomycetota</taxon>
        <taxon>Actinomycetes</taxon>
        <taxon>Mycobacteriales</taxon>
        <taxon>Nocardiaceae</taxon>
        <taxon>Nocardia</taxon>
    </lineage>
</organism>
<sequence length="153" mass="17113">MTTPEISIPPTTNRWWEYVQEICRAHGISTAEFCARIGITRSASTPWTNGSAPRPEIARRVAIVFERPLPEVFVQAGFATWEEMKIDPDEQPAPIEPSDDELAELVRHRFAAYRSKLTSSGVGTLAVVDGEAETEAAPAPRKNTVRRRPKERN</sequence>
<dbReference type="AlphaFoldDB" id="A0A4R6P0U7"/>
<gene>
    <name evidence="2" type="ORF">DFR75_112171</name>
</gene>
<protein>
    <submittedName>
        <fullName evidence="2">Transcriptional regulator with XRE-family HTH domain</fullName>
    </submittedName>
</protein>
<dbReference type="RefSeq" id="WP_133734278.1">
    <property type="nucleotide sequence ID" value="NZ_SNXK01000012.1"/>
</dbReference>
<keyword evidence="3" id="KW-1185">Reference proteome</keyword>
<dbReference type="EMBL" id="SNXK01000012">
    <property type="protein sequence ID" value="TDP29902.1"/>
    <property type="molecule type" value="Genomic_DNA"/>
</dbReference>
<dbReference type="Proteomes" id="UP000295087">
    <property type="component" value="Unassembled WGS sequence"/>
</dbReference>
<dbReference type="GO" id="GO:0003677">
    <property type="term" value="F:DNA binding"/>
    <property type="evidence" value="ECO:0007669"/>
    <property type="project" value="InterPro"/>
</dbReference>